<evidence type="ECO:0008006" key="4">
    <source>
        <dbReference type="Google" id="ProtNLM"/>
    </source>
</evidence>
<keyword evidence="1" id="KW-0812">Transmembrane</keyword>
<reference evidence="3" key="1">
    <citation type="submission" date="2016-11" db="EMBL/GenBank/DDBJ databases">
        <authorList>
            <person name="Varghese N."/>
            <person name="Submissions S."/>
        </authorList>
    </citation>
    <scope>NUCLEOTIDE SEQUENCE [LARGE SCALE GENOMIC DNA]</scope>
    <source>
        <strain evidence="3">Sac-22</strain>
    </source>
</reference>
<keyword evidence="1" id="KW-1133">Transmembrane helix</keyword>
<feature type="transmembrane region" description="Helical" evidence="1">
    <location>
        <begin position="116"/>
        <end position="136"/>
    </location>
</feature>
<evidence type="ECO:0000313" key="2">
    <source>
        <dbReference type="EMBL" id="SHN43337.1"/>
    </source>
</evidence>
<sequence>MKRMLLVRWMYIAVAAHLVVGVLLPLCAGMPLTDGYRRSIEDFFFGGEASQAGRALHMWWLALFGPTVQAAAIWMAGLVVIGDQQKNAYAWLMLALGLIVWAPQDMLISARAHCWTNVWLDLAALTLMLPPLLWLCKTDLANKNRKAT</sequence>
<evidence type="ECO:0000256" key="1">
    <source>
        <dbReference type="SAM" id="Phobius"/>
    </source>
</evidence>
<evidence type="ECO:0000313" key="3">
    <source>
        <dbReference type="Proteomes" id="UP000184339"/>
    </source>
</evidence>
<gene>
    <name evidence="2" type="ORF">SAMN05192549_11678</name>
</gene>
<feature type="transmembrane region" description="Helical" evidence="1">
    <location>
        <begin position="88"/>
        <end position="104"/>
    </location>
</feature>
<protein>
    <recommendedName>
        <fullName evidence="4">Cell division protein</fullName>
    </recommendedName>
</protein>
<feature type="transmembrane region" description="Helical" evidence="1">
    <location>
        <begin position="58"/>
        <end position="81"/>
    </location>
</feature>
<dbReference type="RefSeq" id="WP_229255822.1">
    <property type="nucleotide sequence ID" value="NZ_FRCX01000016.1"/>
</dbReference>
<proteinExistence type="predicted"/>
<dbReference type="STRING" id="551987.SAMN05192549_11678"/>
<dbReference type="EMBL" id="FRCX01000016">
    <property type="protein sequence ID" value="SHN43337.1"/>
    <property type="molecule type" value="Genomic_DNA"/>
</dbReference>
<organism evidence="2 3">
    <name type="scientific">Duganella sacchari</name>
    <dbReference type="NCBI Taxonomy" id="551987"/>
    <lineage>
        <taxon>Bacteria</taxon>
        <taxon>Pseudomonadati</taxon>
        <taxon>Pseudomonadota</taxon>
        <taxon>Betaproteobacteria</taxon>
        <taxon>Burkholderiales</taxon>
        <taxon>Oxalobacteraceae</taxon>
        <taxon>Telluria group</taxon>
        <taxon>Duganella</taxon>
    </lineage>
</organism>
<keyword evidence="1" id="KW-0472">Membrane</keyword>
<dbReference type="AlphaFoldDB" id="A0A1M7RAI5"/>
<keyword evidence="3" id="KW-1185">Reference proteome</keyword>
<accession>A0A1M7RAI5</accession>
<name>A0A1M7RAI5_9BURK</name>
<dbReference type="Proteomes" id="UP000184339">
    <property type="component" value="Unassembled WGS sequence"/>
</dbReference>